<evidence type="ECO:0000259" key="1">
    <source>
        <dbReference type="PROSITE" id="PS50943"/>
    </source>
</evidence>
<dbReference type="InterPro" id="IPR041413">
    <property type="entry name" value="MLTR_LBD"/>
</dbReference>
<dbReference type="Gene3D" id="1.10.260.40">
    <property type="entry name" value="lambda repressor-like DNA-binding domains"/>
    <property type="match status" value="1"/>
</dbReference>
<dbReference type="Gene3D" id="3.30.450.180">
    <property type="match status" value="1"/>
</dbReference>
<dbReference type="KEGG" id="rcr:NCTC10994_01495"/>
<dbReference type="PROSITE" id="PS50943">
    <property type="entry name" value="HTH_CROC1"/>
    <property type="match status" value="1"/>
</dbReference>
<organism evidence="2 3">
    <name type="scientific">Rhodococcus coprophilus</name>
    <dbReference type="NCBI Taxonomy" id="38310"/>
    <lineage>
        <taxon>Bacteria</taxon>
        <taxon>Bacillati</taxon>
        <taxon>Actinomycetota</taxon>
        <taxon>Actinomycetes</taxon>
        <taxon>Mycobacteriales</taxon>
        <taxon>Nocardiaceae</taxon>
        <taxon>Rhodococcus</taxon>
    </lineage>
</organism>
<dbReference type="PANTHER" id="PTHR35010">
    <property type="entry name" value="BLL4672 PROTEIN-RELATED"/>
    <property type="match status" value="1"/>
</dbReference>
<dbReference type="InterPro" id="IPR001387">
    <property type="entry name" value="Cro/C1-type_HTH"/>
</dbReference>
<name>A0A2X4UBV1_9NOCA</name>
<dbReference type="AlphaFoldDB" id="A0A2X4UBV1"/>
<protein>
    <submittedName>
        <fullName evidence="2">Transcriptional regulator</fullName>
    </submittedName>
</protein>
<dbReference type="InterPro" id="IPR010982">
    <property type="entry name" value="Lambda_DNA-bd_dom_sf"/>
</dbReference>
<sequence length="271" mass="29710">MAVVPAGLIVECMTVVESIRPGTLLRTWRERRGLSQLALAHRAGISSRHISFVETGRSQPSRDVVLRLSEHLEIPLRERNSILLAAGLAPAYPEHRLGEVPLAAVSDAIARILELHQPFPALVVDRHWTMIDANDAIVSMVADCDPDLLEPPVNVLRLTLHPRGLAPRILNLGQWRAHLLERLRHQIGATGDPVLSRLHDELEQYPCDDPVTTTAPHSLVVPLRLRLGDDELSFLSTTTLFGTPLDVTVSELAIEAFYPADASTAAALHGS</sequence>
<dbReference type="SUPFAM" id="SSF47413">
    <property type="entry name" value="lambda repressor-like DNA-binding domains"/>
    <property type="match status" value="1"/>
</dbReference>
<dbReference type="STRING" id="1219011.GCA_001895045_01902"/>
<dbReference type="GO" id="GO:0003677">
    <property type="term" value="F:DNA binding"/>
    <property type="evidence" value="ECO:0007669"/>
    <property type="project" value="InterPro"/>
</dbReference>
<feature type="domain" description="HTH cro/C1-type" evidence="1">
    <location>
        <begin position="25"/>
        <end position="79"/>
    </location>
</feature>
<dbReference type="SMART" id="SM00530">
    <property type="entry name" value="HTH_XRE"/>
    <property type="match status" value="1"/>
</dbReference>
<accession>A0A2X4UBV1</accession>
<keyword evidence="3" id="KW-1185">Reference proteome</keyword>
<gene>
    <name evidence="2" type="ORF">NCTC10994_01495</name>
</gene>
<dbReference type="Pfam" id="PF17765">
    <property type="entry name" value="MLTR_LBD"/>
    <property type="match status" value="1"/>
</dbReference>
<reference evidence="2 3" key="1">
    <citation type="submission" date="2018-06" db="EMBL/GenBank/DDBJ databases">
        <authorList>
            <consortium name="Pathogen Informatics"/>
            <person name="Doyle S."/>
        </authorList>
    </citation>
    <scope>NUCLEOTIDE SEQUENCE [LARGE SCALE GENOMIC DNA]</scope>
    <source>
        <strain evidence="2 3">NCTC10994</strain>
    </source>
</reference>
<dbReference type="PANTHER" id="PTHR35010:SF4">
    <property type="entry name" value="BLL5781 PROTEIN"/>
    <property type="match status" value="1"/>
</dbReference>
<evidence type="ECO:0000313" key="2">
    <source>
        <dbReference type="EMBL" id="SQI30340.1"/>
    </source>
</evidence>
<proteinExistence type="predicted"/>
<evidence type="ECO:0000313" key="3">
    <source>
        <dbReference type="Proteomes" id="UP000249091"/>
    </source>
</evidence>
<dbReference type="Pfam" id="PF13560">
    <property type="entry name" value="HTH_31"/>
    <property type="match status" value="1"/>
</dbReference>
<dbReference type="CDD" id="cd00093">
    <property type="entry name" value="HTH_XRE"/>
    <property type="match status" value="1"/>
</dbReference>
<dbReference type="Proteomes" id="UP000249091">
    <property type="component" value="Chromosome 1"/>
</dbReference>
<dbReference type="EMBL" id="LS483468">
    <property type="protein sequence ID" value="SQI30340.1"/>
    <property type="molecule type" value="Genomic_DNA"/>
</dbReference>